<dbReference type="Proteomes" id="UP001331761">
    <property type="component" value="Unassembled WGS sequence"/>
</dbReference>
<keyword evidence="2" id="KW-0472">Membrane</keyword>
<keyword evidence="2" id="KW-1133">Transmembrane helix</keyword>
<dbReference type="EMBL" id="WIXE01010690">
    <property type="protein sequence ID" value="KAK5977372.1"/>
    <property type="molecule type" value="Genomic_DNA"/>
</dbReference>
<dbReference type="InterPro" id="IPR004151">
    <property type="entry name" value="7TM_GPCR_serpentine_rcpt_Sre"/>
</dbReference>
<protein>
    <submittedName>
        <fullName evidence="3">Uncharacterized protein</fullName>
    </submittedName>
</protein>
<evidence type="ECO:0000313" key="3">
    <source>
        <dbReference type="EMBL" id="KAK5977372.1"/>
    </source>
</evidence>
<keyword evidence="4" id="KW-1185">Reference proteome</keyword>
<dbReference type="GO" id="GO:0007606">
    <property type="term" value="P:sensory perception of chemical stimulus"/>
    <property type="evidence" value="ECO:0007669"/>
    <property type="project" value="InterPro"/>
</dbReference>
<gene>
    <name evidence="3" type="ORF">GCK32_010704</name>
</gene>
<evidence type="ECO:0000313" key="4">
    <source>
        <dbReference type="Proteomes" id="UP001331761"/>
    </source>
</evidence>
<evidence type="ECO:0000256" key="2">
    <source>
        <dbReference type="SAM" id="Phobius"/>
    </source>
</evidence>
<feature type="transmembrane region" description="Helical" evidence="2">
    <location>
        <begin position="55"/>
        <end position="75"/>
    </location>
</feature>
<dbReference type="PANTHER" id="PTHR23128:SF132">
    <property type="entry name" value="SERPENTINE RECEPTOR, CLASS E (EPSILON)-RELATED"/>
    <property type="match status" value="1"/>
</dbReference>
<organism evidence="3 4">
    <name type="scientific">Trichostrongylus colubriformis</name>
    <name type="common">Black scour worm</name>
    <dbReference type="NCBI Taxonomy" id="6319"/>
    <lineage>
        <taxon>Eukaryota</taxon>
        <taxon>Metazoa</taxon>
        <taxon>Ecdysozoa</taxon>
        <taxon>Nematoda</taxon>
        <taxon>Chromadorea</taxon>
        <taxon>Rhabditida</taxon>
        <taxon>Rhabditina</taxon>
        <taxon>Rhabditomorpha</taxon>
        <taxon>Strongyloidea</taxon>
        <taxon>Trichostrongylidae</taxon>
        <taxon>Trichostrongylus</taxon>
    </lineage>
</organism>
<dbReference type="Pfam" id="PF03125">
    <property type="entry name" value="Sre"/>
    <property type="match status" value="1"/>
</dbReference>
<sequence length="167" mass="19754">MTTVLFMRLLWKNQRRYNRLVVEPTKNNNSTIQYTLSIRFQLNENIRSMKLLRNLLFFGTFTNFIGFVLLAGAHIDWMHCYSDVVAHYLDAILNLYVASYATLFPVIGYYSDDTYKNLVRTMPFFGRFFRDSTISPECNAVEEGSIYFANLNRQWNILDSNKRTKRI</sequence>
<dbReference type="GO" id="GO:0016020">
    <property type="term" value="C:membrane"/>
    <property type="evidence" value="ECO:0007669"/>
    <property type="project" value="InterPro"/>
</dbReference>
<dbReference type="AlphaFoldDB" id="A0AAN8IPY5"/>
<proteinExistence type="inferred from homology"/>
<reference evidence="3 4" key="1">
    <citation type="submission" date="2019-10" db="EMBL/GenBank/DDBJ databases">
        <title>Assembly and Annotation for the nematode Trichostrongylus colubriformis.</title>
        <authorList>
            <person name="Martin J."/>
        </authorList>
    </citation>
    <scope>NUCLEOTIDE SEQUENCE [LARGE SCALE GENOMIC DNA]</scope>
    <source>
        <strain evidence="3">G859</strain>
        <tissue evidence="3">Whole worm</tissue>
    </source>
</reference>
<comment type="similarity">
    <text evidence="1">Belongs to the nematode receptor-like protein sre family.</text>
</comment>
<evidence type="ECO:0000256" key="1">
    <source>
        <dbReference type="ARBA" id="ARBA00006803"/>
    </source>
</evidence>
<keyword evidence="2" id="KW-0812">Transmembrane</keyword>
<dbReference type="PANTHER" id="PTHR23128">
    <property type="entry name" value="SERPENTINE RECEPTOR, CLASS E (EPSILON)-RELATED"/>
    <property type="match status" value="1"/>
</dbReference>
<feature type="transmembrane region" description="Helical" evidence="2">
    <location>
        <begin position="87"/>
        <end position="110"/>
    </location>
</feature>
<name>A0AAN8IPY5_TRICO</name>
<accession>A0AAN8IPY5</accession>
<comment type="caution">
    <text evidence="3">The sequence shown here is derived from an EMBL/GenBank/DDBJ whole genome shotgun (WGS) entry which is preliminary data.</text>
</comment>